<feature type="transmembrane region" description="Helical" evidence="5">
    <location>
        <begin position="52"/>
        <end position="72"/>
    </location>
</feature>
<keyword evidence="8" id="KW-1185">Reference proteome</keyword>
<feature type="domain" description="Cation/H+ exchanger transmembrane" evidence="6">
    <location>
        <begin position="16"/>
        <end position="72"/>
    </location>
</feature>
<reference evidence="7" key="1">
    <citation type="submission" date="2022-01" db="EMBL/GenBank/DDBJ databases">
        <title>Microbacterium eymi and Microbacterium rhizovicinus sp. nov., isolated from the rhizospheric soil of Elymus tsukushiensis, a plant native to the Dokdo Islands, Republic of Korea.</title>
        <authorList>
            <person name="Hwang Y.J."/>
        </authorList>
    </citation>
    <scope>NUCLEOTIDE SEQUENCE</scope>
    <source>
        <strain evidence="7">KUDC0405</strain>
    </source>
</reference>
<feature type="transmembrane region" description="Helical" evidence="5">
    <location>
        <begin position="20"/>
        <end position="40"/>
    </location>
</feature>
<gene>
    <name evidence="7" type="ORF">L2X98_28295</name>
</gene>
<evidence type="ECO:0000313" key="8">
    <source>
        <dbReference type="Proteomes" id="UP001054811"/>
    </source>
</evidence>
<evidence type="ECO:0000256" key="3">
    <source>
        <dbReference type="ARBA" id="ARBA00022989"/>
    </source>
</evidence>
<evidence type="ECO:0000256" key="2">
    <source>
        <dbReference type="ARBA" id="ARBA00022692"/>
    </source>
</evidence>
<proteinExistence type="predicted"/>
<comment type="subcellular location">
    <subcellularLocation>
        <location evidence="1">Membrane</location>
        <topology evidence="1">Multi-pass membrane protein</topology>
    </subcellularLocation>
</comment>
<organism evidence="7 8">
    <name type="scientific">Microbacterium elymi</name>
    <dbReference type="NCBI Taxonomy" id="2909587"/>
    <lineage>
        <taxon>Bacteria</taxon>
        <taxon>Bacillati</taxon>
        <taxon>Actinomycetota</taxon>
        <taxon>Actinomycetes</taxon>
        <taxon>Micrococcales</taxon>
        <taxon>Microbacteriaceae</taxon>
        <taxon>Microbacterium</taxon>
    </lineage>
</organism>
<evidence type="ECO:0000256" key="5">
    <source>
        <dbReference type="SAM" id="Phobius"/>
    </source>
</evidence>
<dbReference type="InterPro" id="IPR006153">
    <property type="entry name" value="Cation/H_exchanger_TM"/>
</dbReference>
<name>A0ABY5NH36_9MICO</name>
<keyword evidence="2 5" id="KW-0812">Transmembrane</keyword>
<keyword evidence="4 5" id="KW-0472">Membrane</keyword>
<evidence type="ECO:0000256" key="4">
    <source>
        <dbReference type="ARBA" id="ARBA00023136"/>
    </source>
</evidence>
<sequence>MGLAIALIPTVEIPPIPPEIILVGVLPPLLYSASVNLPAVEFRRDFTSISGLAVVLVLVSALVLGVFFWLVVPGCRCRWASRWAPS</sequence>
<evidence type="ECO:0000313" key="7">
    <source>
        <dbReference type="EMBL" id="UUT34472.1"/>
    </source>
</evidence>
<protein>
    <submittedName>
        <fullName evidence="7">Cation:proton antiporter</fullName>
    </submittedName>
</protein>
<evidence type="ECO:0000256" key="1">
    <source>
        <dbReference type="ARBA" id="ARBA00004141"/>
    </source>
</evidence>
<evidence type="ECO:0000259" key="6">
    <source>
        <dbReference type="Pfam" id="PF00999"/>
    </source>
</evidence>
<accession>A0ABY5NH36</accession>
<dbReference type="EMBL" id="CP091139">
    <property type="protein sequence ID" value="UUT34472.1"/>
    <property type="molecule type" value="Genomic_DNA"/>
</dbReference>
<keyword evidence="3 5" id="KW-1133">Transmembrane helix</keyword>
<dbReference type="Pfam" id="PF00999">
    <property type="entry name" value="Na_H_Exchanger"/>
    <property type="match status" value="1"/>
</dbReference>
<dbReference type="Proteomes" id="UP001054811">
    <property type="component" value="Chromosome"/>
</dbReference>